<keyword evidence="8 10" id="KW-0648">Protein biosynthesis</keyword>
<evidence type="ECO:0000256" key="7">
    <source>
        <dbReference type="ARBA" id="ARBA00022840"/>
    </source>
</evidence>
<dbReference type="Pfam" id="PF19269">
    <property type="entry name" value="Anticodon_2"/>
    <property type="match status" value="1"/>
</dbReference>
<keyword evidence="6 10" id="KW-0547">Nucleotide-binding</keyword>
<dbReference type="InterPro" id="IPR008925">
    <property type="entry name" value="aa_tRNA-synth_I_cd-bd_sf"/>
</dbReference>
<dbReference type="GO" id="GO:0005524">
    <property type="term" value="F:ATP binding"/>
    <property type="evidence" value="ECO:0007669"/>
    <property type="project" value="UniProtKB-UniRule"/>
</dbReference>
<feature type="short sequence motif" description="'KMSKS' region" evidence="10">
    <location>
        <begin position="232"/>
        <end position="236"/>
    </location>
</feature>
<evidence type="ECO:0000313" key="13">
    <source>
        <dbReference type="EMBL" id="OGF81105.1"/>
    </source>
</evidence>
<dbReference type="InterPro" id="IPR000924">
    <property type="entry name" value="Glu/Gln-tRNA-synth"/>
</dbReference>
<dbReference type="FunFam" id="3.40.50.620:FF:000007">
    <property type="entry name" value="Glutamate--tRNA ligase"/>
    <property type="match status" value="1"/>
</dbReference>
<dbReference type="InterPro" id="IPR014729">
    <property type="entry name" value="Rossmann-like_a/b/a_fold"/>
</dbReference>
<evidence type="ECO:0000259" key="11">
    <source>
        <dbReference type="Pfam" id="PF00749"/>
    </source>
</evidence>
<dbReference type="Pfam" id="PF00749">
    <property type="entry name" value="tRNA-synt_1c"/>
    <property type="match status" value="1"/>
</dbReference>
<dbReference type="Gene3D" id="3.40.50.620">
    <property type="entry name" value="HUPs"/>
    <property type="match status" value="1"/>
</dbReference>
<comment type="caution">
    <text evidence="13">The sequence shown here is derived from an EMBL/GenBank/DDBJ whole genome shotgun (WGS) entry which is preliminary data.</text>
</comment>
<dbReference type="EC" id="6.1.1.17" evidence="10"/>
<comment type="caution">
    <text evidence="10">Lacks conserved residue(s) required for the propagation of feature annotation.</text>
</comment>
<name>A0A1F5WZM2_9BACT</name>
<evidence type="ECO:0000259" key="12">
    <source>
        <dbReference type="Pfam" id="PF19269"/>
    </source>
</evidence>
<evidence type="ECO:0000256" key="10">
    <source>
        <dbReference type="HAMAP-Rule" id="MF_00022"/>
    </source>
</evidence>
<evidence type="ECO:0000256" key="3">
    <source>
        <dbReference type="ARBA" id="ARBA00011245"/>
    </source>
</evidence>
<evidence type="ECO:0000256" key="2">
    <source>
        <dbReference type="ARBA" id="ARBA00007894"/>
    </source>
</evidence>
<dbReference type="InterPro" id="IPR004527">
    <property type="entry name" value="Glu-tRNA-ligase_bac/mito"/>
</dbReference>
<dbReference type="GO" id="GO:0006424">
    <property type="term" value="P:glutamyl-tRNA aminoacylation"/>
    <property type="evidence" value="ECO:0007669"/>
    <property type="project" value="UniProtKB-UniRule"/>
</dbReference>
<evidence type="ECO:0000256" key="8">
    <source>
        <dbReference type="ARBA" id="ARBA00022917"/>
    </source>
</evidence>
<dbReference type="InterPro" id="IPR033910">
    <property type="entry name" value="GluRS_core"/>
</dbReference>
<feature type="domain" description="Aminoacyl-tRNA synthetase class I anticodon-binding" evidence="12">
    <location>
        <begin position="329"/>
        <end position="457"/>
    </location>
</feature>
<comment type="subcellular location">
    <subcellularLocation>
        <location evidence="1 10">Cytoplasm</location>
    </subcellularLocation>
</comment>
<reference evidence="13 14" key="1">
    <citation type="journal article" date="2016" name="Nat. Commun.">
        <title>Thousands of microbial genomes shed light on interconnected biogeochemical processes in an aquifer system.</title>
        <authorList>
            <person name="Anantharaman K."/>
            <person name="Brown C.T."/>
            <person name="Hug L.A."/>
            <person name="Sharon I."/>
            <person name="Castelle C.J."/>
            <person name="Probst A.J."/>
            <person name="Thomas B.C."/>
            <person name="Singh A."/>
            <person name="Wilkins M.J."/>
            <person name="Karaoz U."/>
            <person name="Brodie E.L."/>
            <person name="Williams K.H."/>
            <person name="Hubbard S.S."/>
            <person name="Banfield J.F."/>
        </authorList>
    </citation>
    <scope>NUCLEOTIDE SEQUENCE [LARGE SCALE GENOMIC DNA]</scope>
</reference>
<dbReference type="AlphaFoldDB" id="A0A1F5WZM2"/>
<dbReference type="Gene3D" id="1.10.10.350">
    <property type="match status" value="1"/>
</dbReference>
<organism evidence="13 14">
    <name type="scientific">Candidatus Giovannonibacteria bacterium RIFCSPLOWO2_01_FULL_45_34</name>
    <dbReference type="NCBI Taxonomy" id="1798351"/>
    <lineage>
        <taxon>Bacteria</taxon>
        <taxon>Candidatus Giovannoniibacteriota</taxon>
    </lineage>
</organism>
<dbReference type="PROSITE" id="PS00178">
    <property type="entry name" value="AA_TRNA_LIGASE_I"/>
    <property type="match status" value="1"/>
</dbReference>
<dbReference type="HAMAP" id="MF_00022">
    <property type="entry name" value="Glu_tRNA_synth_type1"/>
    <property type="match status" value="1"/>
</dbReference>
<keyword evidence="9 10" id="KW-0030">Aminoacyl-tRNA synthetase</keyword>
<feature type="domain" description="Glutamyl/glutaminyl-tRNA synthetase class Ib catalytic" evidence="11">
    <location>
        <begin position="3"/>
        <end position="301"/>
    </location>
</feature>
<dbReference type="EMBL" id="MFID01000018">
    <property type="protein sequence ID" value="OGF81105.1"/>
    <property type="molecule type" value="Genomic_DNA"/>
</dbReference>
<gene>
    <name evidence="10" type="primary">gltX</name>
    <name evidence="13" type="ORF">A2930_00855</name>
</gene>
<dbReference type="STRING" id="1798351.A2930_00855"/>
<keyword evidence="7 10" id="KW-0067">ATP-binding</keyword>
<sequence length="460" mass="52959">MRVKTRMAPSPTGFLHVGTARTAIFNFLYARHMGGEFILRIEDTDVGRSEKHFEEDIVDGLKWLGIDWDGEITRQSERIDIYEKYIKKLLDEDKAFYCPHSEEELERERKSQLWDKKSPRHVCDARDKKANTGLIRFKNDAFEDITFTDEIRGELSFDPQLLGDFSLAKDLRTPLYNFAVVVDDATMEISHVIRGEDHISNTPKQILLENALGFSRPVFAHLPLILGSDRSKLSKRHGATSLTEYKHVGYLPEAFFNFMAILGWNPGGEQEIFSKEELIKIFSLERVQKAGAIFDITKLDWMNGEYIRGKSPKEISECLKEAGISFGSRASKSEYLEKVIVLEQPRLKKLSELPEKTDYFFKEPEYDVALLKWKQMNNNQIKFSLETAKEMLQAVSEKSFNKENLEKMFLEKAGKDRGELLWPLRVALSGKKASPSPFEIMEILGREESIKRVQGAINKI</sequence>
<evidence type="ECO:0000256" key="5">
    <source>
        <dbReference type="ARBA" id="ARBA00022598"/>
    </source>
</evidence>
<evidence type="ECO:0000313" key="14">
    <source>
        <dbReference type="Proteomes" id="UP000178114"/>
    </source>
</evidence>
<proteinExistence type="inferred from homology"/>
<dbReference type="PRINTS" id="PR00987">
    <property type="entry name" value="TRNASYNTHGLU"/>
</dbReference>
<dbReference type="InterPro" id="IPR045462">
    <property type="entry name" value="aa-tRNA-synth_I_cd-bd"/>
</dbReference>
<comment type="catalytic activity">
    <reaction evidence="10">
        <text>tRNA(Glu) + L-glutamate + ATP = L-glutamyl-tRNA(Glu) + AMP + diphosphate</text>
        <dbReference type="Rhea" id="RHEA:23540"/>
        <dbReference type="Rhea" id="RHEA-COMP:9663"/>
        <dbReference type="Rhea" id="RHEA-COMP:9680"/>
        <dbReference type="ChEBI" id="CHEBI:29985"/>
        <dbReference type="ChEBI" id="CHEBI:30616"/>
        <dbReference type="ChEBI" id="CHEBI:33019"/>
        <dbReference type="ChEBI" id="CHEBI:78442"/>
        <dbReference type="ChEBI" id="CHEBI:78520"/>
        <dbReference type="ChEBI" id="CHEBI:456215"/>
        <dbReference type="EC" id="6.1.1.17"/>
    </reaction>
</comment>
<keyword evidence="4 10" id="KW-0963">Cytoplasm</keyword>
<evidence type="ECO:0000256" key="9">
    <source>
        <dbReference type="ARBA" id="ARBA00023146"/>
    </source>
</evidence>
<dbReference type="SUPFAM" id="SSF52374">
    <property type="entry name" value="Nucleotidylyl transferase"/>
    <property type="match status" value="1"/>
</dbReference>
<dbReference type="InterPro" id="IPR049940">
    <property type="entry name" value="GluQ/Sye"/>
</dbReference>
<dbReference type="PANTHER" id="PTHR43311">
    <property type="entry name" value="GLUTAMATE--TRNA LIGASE"/>
    <property type="match status" value="1"/>
</dbReference>
<protein>
    <recommendedName>
        <fullName evidence="10">Glutamate--tRNA ligase</fullName>
        <ecNumber evidence="10">6.1.1.17</ecNumber>
    </recommendedName>
    <alternativeName>
        <fullName evidence="10">Glutamyl-tRNA synthetase</fullName>
        <shortName evidence="10">GluRS</shortName>
    </alternativeName>
</protein>
<dbReference type="Proteomes" id="UP000178114">
    <property type="component" value="Unassembled WGS sequence"/>
</dbReference>
<evidence type="ECO:0000256" key="6">
    <source>
        <dbReference type="ARBA" id="ARBA00022741"/>
    </source>
</evidence>
<feature type="short sequence motif" description="'HIGH' region" evidence="10">
    <location>
        <begin position="9"/>
        <end position="19"/>
    </location>
</feature>
<dbReference type="NCBIfam" id="TIGR00464">
    <property type="entry name" value="gltX_bact"/>
    <property type="match status" value="1"/>
</dbReference>
<dbReference type="PANTHER" id="PTHR43311:SF2">
    <property type="entry name" value="GLUTAMATE--TRNA LIGASE, MITOCHONDRIAL-RELATED"/>
    <property type="match status" value="1"/>
</dbReference>
<accession>A0A1F5WZM2</accession>
<comment type="similarity">
    <text evidence="2 10">Belongs to the class-I aminoacyl-tRNA synthetase family. Glutamate--tRNA ligase type 1 subfamily.</text>
</comment>
<feature type="binding site" evidence="10">
    <location>
        <position position="235"/>
    </location>
    <ligand>
        <name>ATP</name>
        <dbReference type="ChEBI" id="CHEBI:30616"/>
    </ligand>
</feature>
<dbReference type="InterPro" id="IPR020751">
    <property type="entry name" value="aa-tRNA-synth_I_codon-bd_sub2"/>
</dbReference>
<evidence type="ECO:0000256" key="1">
    <source>
        <dbReference type="ARBA" id="ARBA00004496"/>
    </source>
</evidence>
<dbReference type="CDD" id="cd00808">
    <property type="entry name" value="GluRS_core"/>
    <property type="match status" value="1"/>
</dbReference>
<dbReference type="GO" id="GO:0004818">
    <property type="term" value="F:glutamate-tRNA ligase activity"/>
    <property type="evidence" value="ECO:0007669"/>
    <property type="project" value="UniProtKB-UniRule"/>
</dbReference>
<dbReference type="GO" id="GO:0005829">
    <property type="term" value="C:cytosol"/>
    <property type="evidence" value="ECO:0007669"/>
    <property type="project" value="TreeGrafter"/>
</dbReference>
<evidence type="ECO:0000256" key="4">
    <source>
        <dbReference type="ARBA" id="ARBA00022490"/>
    </source>
</evidence>
<dbReference type="GO" id="GO:0000049">
    <property type="term" value="F:tRNA binding"/>
    <property type="evidence" value="ECO:0007669"/>
    <property type="project" value="InterPro"/>
</dbReference>
<comment type="function">
    <text evidence="10">Catalyzes the attachment of glutamate to tRNA(Glu) in a two-step reaction: glutamate is first activated by ATP to form Glu-AMP and then transferred to the acceptor end of tRNA(Glu).</text>
</comment>
<dbReference type="InterPro" id="IPR020058">
    <property type="entry name" value="Glu/Gln-tRNA-synth_Ib_cat-dom"/>
</dbReference>
<dbReference type="SUPFAM" id="SSF48163">
    <property type="entry name" value="An anticodon-binding domain of class I aminoacyl-tRNA synthetases"/>
    <property type="match status" value="1"/>
</dbReference>
<dbReference type="GO" id="GO:0008270">
    <property type="term" value="F:zinc ion binding"/>
    <property type="evidence" value="ECO:0007669"/>
    <property type="project" value="InterPro"/>
</dbReference>
<keyword evidence="5 10" id="KW-0436">Ligase</keyword>
<dbReference type="InterPro" id="IPR001412">
    <property type="entry name" value="aa-tRNA-synth_I_CS"/>
</dbReference>
<comment type="subunit">
    <text evidence="3 10">Monomer.</text>
</comment>